<dbReference type="Proteomes" id="UP000663828">
    <property type="component" value="Unassembled WGS sequence"/>
</dbReference>
<dbReference type="InterPro" id="IPR035979">
    <property type="entry name" value="RBD_domain_sf"/>
</dbReference>
<dbReference type="PANTHER" id="PTHR48024">
    <property type="entry name" value="GEO13361P1-RELATED"/>
    <property type="match status" value="1"/>
</dbReference>
<accession>A0A814SRG2</accession>
<name>A0A814SRG2_ADIRI</name>
<evidence type="ECO:0000259" key="4">
    <source>
        <dbReference type="PROSITE" id="PS50102"/>
    </source>
</evidence>
<reference evidence="6" key="1">
    <citation type="submission" date="2021-02" db="EMBL/GenBank/DDBJ databases">
        <authorList>
            <person name="Nowell W R."/>
        </authorList>
    </citation>
    <scope>NUCLEOTIDE SEQUENCE</scope>
</reference>
<feature type="region of interest" description="Disordered" evidence="3">
    <location>
        <begin position="71"/>
        <end position="113"/>
    </location>
</feature>
<dbReference type="SUPFAM" id="SSF54928">
    <property type="entry name" value="RNA-binding domain, RBD"/>
    <property type="match status" value="1"/>
</dbReference>
<evidence type="ECO:0000313" key="6">
    <source>
        <dbReference type="EMBL" id="CAF1149985.1"/>
    </source>
</evidence>
<dbReference type="PROSITE" id="PS50102">
    <property type="entry name" value="RRM"/>
    <property type="match status" value="1"/>
</dbReference>
<dbReference type="Gene3D" id="3.30.70.330">
    <property type="match status" value="1"/>
</dbReference>
<evidence type="ECO:0000313" key="5">
    <source>
        <dbReference type="EMBL" id="CAF1134652.1"/>
    </source>
</evidence>
<dbReference type="Proteomes" id="UP000663852">
    <property type="component" value="Unassembled WGS sequence"/>
</dbReference>
<dbReference type="Pfam" id="PF00076">
    <property type="entry name" value="RRM_1"/>
    <property type="match status" value="1"/>
</dbReference>
<dbReference type="PANTHER" id="PTHR48024:SF56">
    <property type="entry name" value="HETEROGENEOUS NUCLEAR RIBONUCLEOPROTEIN A0"/>
    <property type="match status" value="1"/>
</dbReference>
<dbReference type="EMBL" id="CAJNOR010001479">
    <property type="protein sequence ID" value="CAF1149985.1"/>
    <property type="molecule type" value="Genomic_DNA"/>
</dbReference>
<evidence type="ECO:0000256" key="1">
    <source>
        <dbReference type="ARBA" id="ARBA00022884"/>
    </source>
</evidence>
<protein>
    <recommendedName>
        <fullName evidence="4">RRM domain-containing protein</fullName>
    </recommendedName>
</protein>
<proteinExistence type="predicted"/>
<dbReference type="GO" id="GO:0003723">
    <property type="term" value="F:RNA binding"/>
    <property type="evidence" value="ECO:0007669"/>
    <property type="project" value="UniProtKB-UniRule"/>
</dbReference>
<evidence type="ECO:0000313" key="7">
    <source>
        <dbReference type="Proteomes" id="UP000663828"/>
    </source>
</evidence>
<dbReference type="EMBL" id="CAJNOJ010000111">
    <property type="protein sequence ID" value="CAF1134652.1"/>
    <property type="molecule type" value="Genomic_DNA"/>
</dbReference>
<comment type="caution">
    <text evidence="6">The sequence shown here is derived from an EMBL/GenBank/DDBJ whole genome shotgun (WGS) entry which is preliminary data.</text>
</comment>
<dbReference type="SMART" id="SM00360">
    <property type="entry name" value="RRM"/>
    <property type="match status" value="1"/>
</dbReference>
<feature type="domain" description="RRM" evidence="4">
    <location>
        <begin position="6"/>
        <end position="83"/>
    </location>
</feature>
<dbReference type="GO" id="GO:0005634">
    <property type="term" value="C:nucleus"/>
    <property type="evidence" value="ECO:0007669"/>
    <property type="project" value="TreeGrafter"/>
</dbReference>
<dbReference type="InterPro" id="IPR012677">
    <property type="entry name" value="Nucleotide-bd_a/b_plait_sf"/>
</dbReference>
<dbReference type="AlphaFoldDB" id="A0A814SRG2"/>
<evidence type="ECO:0000256" key="3">
    <source>
        <dbReference type="SAM" id="MobiDB-lite"/>
    </source>
</evidence>
<sequence>MAQQLYKLFIRNLPWTVSSHELRSYFSQFGYVTRATVLYNNETGLSRGFAYVDFNKRDAFEAAMSQPQHILEGQRLRVEEGSSGSPRRRSFNQTDTSSNKKLEKVNQPPEEQS</sequence>
<dbReference type="OrthoDB" id="439808at2759"/>
<organism evidence="6 7">
    <name type="scientific">Adineta ricciae</name>
    <name type="common">Rotifer</name>
    <dbReference type="NCBI Taxonomy" id="249248"/>
    <lineage>
        <taxon>Eukaryota</taxon>
        <taxon>Metazoa</taxon>
        <taxon>Spiralia</taxon>
        <taxon>Gnathifera</taxon>
        <taxon>Rotifera</taxon>
        <taxon>Eurotatoria</taxon>
        <taxon>Bdelloidea</taxon>
        <taxon>Adinetida</taxon>
        <taxon>Adinetidae</taxon>
        <taxon>Adineta</taxon>
    </lineage>
</organism>
<keyword evidence="7" id="KW-1185">Reference proteome</keyword>
<keyword evidence="1 2" id="KW-0694">RNA-binding</keyword>
<dbReference type="InterPro" id="IPR000504">
    <property type="entry name" value="RRM_dom"/>
</dbReference>
<evidence type="ECO:0000256" key="2">
    <source>
        <dbReference type="PROSITE-ProRule" id="PRU00176"/>
    </source>
</evidence>
<dbReference type="InterPro" id="IPR050886">
    <property type="entry name" value="RNA-binding_reg"/>
</dbReference>
<dbReference type="FunFam" id="3.30.70.330:FF:000494">
    <property type="entry name" value="28 kDa ribonucleoprotein, chloroplastic"/>
    <property type="match status" value="1"/>
</dbReference>
<gene>
    <name evidence="5" type="ORF">EDS130_LOCUS21756</name>
    <name evidence="6" type="ORF">XAT740_LOCUS20896</name>
</gene>